<proteinExistence type="inferred from homology"/>
<feature type="signal peptide" evidence="3">
    <location>
        <begin position="1"/>
        <end position="23"/>
    </location>
</feature>
<dbReference type="InterPro" id="IPR051802">
    <property type="entry name" value="YfhM-like"/>
</dbReference>
<feature type="chain" id="PRO_5024299506" evidence="3">
    <location>
        <begin position="24"/>
        <end position="1701"/>
    </location>
</feature>
<dbReference type="InterPro" id="IPR041462">
    <property type="entry name" value="Bact_A2M_MG6"/>
</dbReference>
<evidence type="ECO:0000259" key="4">
    <source>
        <dbReference type="SMART" id="SM01359"/>
    </source>
</evidence>
<comment type="similarity">
    <text evidence="1">Belongs to the protease inhibitor I39 (alpha-2-macroglobulin) family. Bacterial alpha-2-macroglobulin subfamily.</text>
</comment>
<dbReference type="InterPro" id="IPR008930">
    <property type="entry name" value="Terpenoid_cyclase/PrenylTrfase"/>
</dbReference>
<dbReference type="SUPFAM" id="SSF48239">
    <property type="entry name" value="Terpenoid cyclases/Protein prenyltransferases"/>
    <property type="match status" value="1"/>
</dbReference>
<dbReference type="PANTHER" id="PTHR40094:SF1">
    <property type="entry name" value="UBIQUITIN DOMAIN-CONTAINING PROTEIN"/>
    <property type="match status" value="1"/>
</dbReference>
<evidence type="ECO:0000256" key="1">
    <source>
        <dbReference type="ARBA" id="ARBA00010556"/>
    </source>
</evidence>
<feature type="domain" description="Alpha-2-macroglobulin bait region" evidence="4">
    <location>
        <begin position="860"/>
        <end position="997"/>
    </location>
</feature>
<dbReference type="CDD" id="cd02891">
    <property type="entry name" value="A2M_like"/>
    <property type="match status" value="1"/>
</dbReference>
<evidence type="ECO:0000259" key="5">
    <source>
        <dbReference type="SMART" id="SM01360"/>
    </source>
</evidence>
<reference evidence="6 7" key="1">
    <citation type="submission" date="2019-09" db="EMBL/GenBank/DDBJ databases">
        <title>Genome sequence of Rhodovastum atsumiense, a diverse member of the Acetobacteraceae family of non-sulfur purple photosynthetic bacteria.</title>
        <authorList>
            <person name="Meyer T."/>
            <person name="Kyndt J."/>
        </authorList>
    </citation>
    <scope>NUCLEOTIDE SEQUENCE [LARGE SCALE GENOMIC DNA]</scope>
    <source>
        <strain evidence="6 7">DSM 21279</strain>
    </source>
</reference>
<dbReference type="Pfam" id="PF17962">
    <property type="entry name" value="bMG6"/>
    <property type="match status" value="1"/>
</dbReference>
<accession>A0A5M6IL70</accession>
<dbReference type="Gene3D" id="2.60.40.1930">
    <property type="match status" value="1"/>
</dbReference>
<dbReference type="Pfam" id="PF00207">
    <property type="entry name" value="A2M"/>
    <property type="match status" value="1"/>
</dbReference>
<dbReference type="EMBL" id="VWPK01000062">
    <property type="protein sequence ID" value="KAA5609011.1"/>
    <property type="molecule type" value="Genomic_DNA"/>
</dbReference>
<keyword evidence="2 3" id="KW-0732">Signal</keyword>
<dbReference type="SMART" id="SM01359">
    <property type="entry name" value="A2M_N_2"/>
    <property type="match status" value="1"/>
</dbReference>
<dbReference type="PANTHER" id="PTHR40094">
    <property type="entry name" value="ALPHA-2-MACROGLOBULIN HOMOLOG"/>
    <property type="match status" value="1"/>
</dbReference>
<dbReference type="InterPro" id="IPR011625">
    <property type="entry name" value="A2M_N_BRD"/>
</dbReference>
<dbReference type="GO" id="GO:0004866">
    <property type="term" value="F:endopeptidase inhibitor activity"/>
    <property type="evidence" value="ECO:0007669"/>
    <property type="project" value="InterPro"/>
</dbReference>
<evidence type="ECO:0000313" key="6">
    <source>
        <dbReference type="EMBL" id="KAA5609011.1"/>
    </source>
</evidence>
<dbReference type="RefSeq" id="WP_150044502.1">
    <property type="nucleotide sequence ID" value="NZ_OW485601.1"/>
</dbReference>
<comment type="caution">
    <text evidence="6">The sequence shown here is derived from an EMBL/GenBank/DDBJ whole genome shotgun (WGS) entry which is preliminary data.</text>
</comment>
<dbReference type="Proteomes" id="UP000325255">
    <property type="component" value="Unassembled WGS sequence"/>
</dbReference>
<evidence type="ECO:0000313" key="7">
    <source>
        <dbReference type="Proteomes" id="UP000325255"/>
    </source>
</evidence>
<dbReference type="OrthoDB" id="9767116at2"/>
<feature type="domain" description="Alpha-2-macroglobulin" evidence="5">
    <location>
        <begin position="1057"/>
        <end position="1145"/>
    </location>
</feature>
<dbReference type="Pfam" id="PF07703">
    <property type="entry name" value="A2M_BRD"/>
    <property type="match status" value="1"/>
</dbReference>
<evidence type="ECO:0000256" key="3">
    <source>
        <dbReference type="SAM" id="SignalP"/>
    </source>
</evidence>
<keyword evidence="7" id="KW-1185">Reference proteome</keyword>
<dbReference type="InterPro" id="IPR026284">
    <property type="entry name" value="A2MG_proteobact"/>
</dbReference>
<organism evidence="6 7">
    <name type="scientific">Rhodovastum atsumiense</name>
    <dbReference type="NCBI Taxonomy" id="504468"/>
    <lineage>
        <taxon>Bacteria</taxon>
        <taxon>Pseudomonadati</taxon>
        <taxon>Pseudomonadota</taxon>
        <taxon>Alphaproteobacteria</taxon>
        <taxon>Acetobacterales</taxon>
        <taxon>Acetobacteraceae</taxon>
        <taxon>Rhodovastum</taxon>
    </lineage>
</organism>
<sequence length="1701" mass="179151">MLRRLLAVLLLTLAVLGTAPAWAEPFQLPGLSRDSDAWARTLLDRFPAGGTPQARRTAEQQAATALQKKDLAAAVTALEQRVALGNATVQHFLDLAAAQLRKTPPDPQKALFAAWQAFARANAGAPEIPPLLLIADALRALDRPAQAALALEAVVERAPDDAGYKRQLADARRAAGLQVRRVRTEAESEPPRACIEFTVAPARRAELVAQDWVKLDPPVPGAAVTREGDQICISGLPAGSTTRVTLRAGLPGEQGLALKADTTLAVGMPNRRPRLAFDSRLFVLPRGQAPAVTLTSVNLSAVSLKLLRLTERNIPALLRDNRLGEAIEPWTANWVEANAGRVLWEGSAEIPRWEPNRTIRTALPFPEALRSGGPGLYVLVATPGDGTSENAAAAVQTILRTDLAPTVWRGSDGLTVQVRGYADAAPRAGVRLDLLARNNEILAQATTDAAGVARFAAALLRGEGPLAPAVLHAFAGEDFAALDLTTAAFDLSDRGVAGLPQPGPLDAFVWLDRGIYRPGETVQVMALLRDAAGAPAEVPARVTIKRPNGQVFLQATPARQADAALHLPVTLSAGAPAGTWTVEVAGDPKAPPIGRAEFRVDAFIPDRMAVEAGPAPAVLVPGQTATLPVTARFLYGAPGAHLSGSASMRLVVDPAPFPALAGYRIGLAGEVYAPESRELELAETDAQGRTTLALPLPRAPDTTQPLKAAIDITVNDPAGRGSRAAVEIPVRPTGPLIGIRPLFAEDAVDAGTEAAFEAIAVAPDGTRLPLKAQLRLVRERPDWRLVMRGSLARYETVWRDEPLETREVEIPADAPLRIAKKLDFGRYRLELLQAGGLAATSVRFRSGWVGTDSPDVPDRVDVSADRRVVPVGQSTRIHIAPPFGGQATLLVLTDRVLALRTLTVPEGGTDVDVPVEASWGPGAYVTVHVFRGGSDDKRPARAIGLTWVGVDPAARKLDVAVTAPERVPPRARTVVPVRTAPGAWVTLAAVDEGILRLTRFASPDPAAHFLGRRRLGLDIRDDWGRLIAPAEGTAALLRQGGDEGSFVLPDIPIRTVTLFTPPVQAGRDGVAAIPLDLPDFNGQVRLMAVSWLGNRIGAASTDVIVRDPLVAEALLPRFLAPGDEARLPVLLHNLDLPGGEATARITLEGPLALAGSDRLTVALATGTQAVPATVLRATGAGRGVIHLQASGPGGFAVTHDYALTIRPARGPAAVVAATELAPGAEAMLAPALARFIPGTARASVSFGAPVRYDAAALVQALAEYPFGCLEQATSRAFPLTLLPDGPLAGPDRAGRLQQAVASVLDRQRYDGTFALWTASGEAEPWLTPYALEFLLRARAAGIAVPEAALADGLKALVATTEEDADTPDALAAQAYRLYVLAFAGQGRPGAARVLAEGIDRLPTPLAKAQLGAALARAHDTPRAEAAFAAALDAPGRRWWSADYGTALRDQAAIAVLLKESGLLPDRLAALVAGLPGPELQPRDLSTQEQAWTAAAAAALGRDGRLARIALDGRDLPPAAVVTAALTGPATARNLGDRAVWQSLSATGIPAEAPPAARNLMRVQRRFFALDGTPLNLDELRQNTVFVLLLEGRAEDGQDHRALVVQGLPAGWEIAGRFAEGDIPGMPWLGKLSATETQIAADDRFAAVIGLTAEAASFRTAVRLRAVTPGSFALPGAELSDMYRPTLFARQAEGRIKVLAPE</sequence>
<dbReference type="InterPro" id="IPR001599">
    <property type="entry name" value="Macroglobln_a2"/>
</dbReference>
<evidence type="ECO:0000256" key="2">
    <source>
        <dbReference type="ARBA" id="ARBA00022729"/>
    </source>
</evidence>
<dbReference type="PIRSF" id="PIRSF038980">
    <property type="entry name" value="A2M_bac"/>
    <property type="match status" value="1"/>
</dbReference>
<dbReference type="Pfam" id="PF01835">
    <property type="entry name" value="MG2"/>
    <property type="match status" value="1"/>
</dbReference>
<dbReference type="InterPro" id="IPR021868">
    <property type="entry name" value="Alpha_2_Macroglob_MG3"/>
</dbReference>
<gene>
    <name evidence="6" type="ORF">F1189_26380</name>
</gene>
<dbReference type="InterPro" id="IPR002890">
    <property type="entry name" value="MG2"/>
</dbReference>
<dbReference type="Pfam" id="PF11974">
    <property type="entry name" value="bMG3"/>
    <property type="match status" value="1"/>
</dbReference>
<dbReference type="Gene3D" id="1.50.10.20">
    <property type="match status" value="1"/>
</dbReference>
<dbReference type="InterPro" id="IPR041203">
    <property type="entry name" value="Bact_A2M_MG5"/>
</dbReference>
<dbReference type="Pfam" id="PF17972">
    <property type="entry name" value="bMG5"/>
    <property type="match status" value="1"/>
</dbReference>
<protein>
    <submittedName>
        <fullName evidence="6">Alpha-2-macroglobulin family protein</fullName>
    </submittedName>
</protein>
<dbReference type="Pfam" id="PF17973">
    <property type="entry name" value="bMG10"/>
    <property type="match status" value="1"/>
</dbReference>
<dbReference type="SMART" id="SM01360">
    <property type="entry name" value="A2M"/>
    <property type="match status" value="1"/>
</dbReference>
<name>A0A5M6IL70_9PROT</name>
<dbReference type="InterPro" id="IPR041246">
    <property type="entry name" value="Bact_MG10"/>
</dbReference>